<evidence type="ECO:0000313" key="9">
    <source>
        <dbReference type="Proteomes" id="UP000005225"/>
    </source>
</evidence>
<comment type="similarity">
    <text evidence="2">Belongs to the TMEM176 family.</text>
</comment>
<protein>
    <submittedName>
        <fullName evidence="8">Transmembrane protein 176A</fullName>
    </submittedName>
</protein>
<feature type="transmembrane region" description="Helical" evidence="7">
    <location>
        <begin position="87"/>
        <end position="110"/>
    </location>
</feature>
<reference evidence="9" key="1">
    <citation type="submission" date="2011-03" db="EMBL/GenBank/DDBJ databases">
        <title>Version 3 of the genome sequence of Otolemur garnettii (Bushbaby).</title>
        <authorList>
            <consortium name="The Broad Institute Genome Sequencing Platform"/>
            <person name="Di Palma F."/>
            <person name="Johnson J."/>
            <person name="Lander E.S."/>
            <person name="Lindblad-Toh K."/>
            <person name="Jaffe D.B."/>
            <person name="Gnerre S."/>
            <person name="MacCallum I."/>
            <person name="Przybylski D."/>
            <person name="Ribeiro F.J."/>
            <person name="Burton J.N."/>
            <person name="Walker B.J."/>
            <person name="Sharpe T."/>
            <person name="Hall G."/>
        </authorList>
    </citation>
    <scope>NUCLEOTIDE SEQUENCE [LARGE SCALE GENOMIC DNA]</scope>
</reference>
<organism evidence="8 9">
    <name type="scientific">Otolemur garnettii</name>
    <name type="common">Small-eared galago</name>
    <name type="synonym">Garnett's greater bushbaby</name>
    <dbReference type="NCBI Taxonomy" id="30611"/>
    <lineage>
        <taxon>Eukaryota</taxon>
        <taxon>Metazoa</taxon>
        <taxon>Chordata</taxon>
        <taxon>Craniata</taxon>
        <taxon>Vertebrata</taxon>
        <taxon>Euteleostomi</taxon>
        <taxon>Mammalia</taxon>
        <taxon>Eutheria</taxon>
        <taxon>Euarchontoglires</taxon>
        <taxon>Primates</taxon>
        <taxon>Strepsirrhini</taxon>
        <taxon>Lorisiformes</taxon>
        <taxon>Galagidae</taxon>
        <taxon>Otolemur</taxon>
    </lineage>
</organism>
<evidence type="ECO:0000256" key="2">
    <source>
        <dbReference type="ARBA" id="ARBA00006022"/>
    </source>
</evidence>
<dbReference type="eggNOG" id="ENOG502SF8T">
    <property type="taxonomic scope" value="Eukaryota"/>
</dbReference>
<evidence type="ECO:0000313" key="8">
    <source>
        <dbReference type="Ensembl" id="ENSOGAP00000006999.2"/>
    </source>
</evidence>
<accession>H0WX42</accession>
<evidence type="ECO:0000256" key="6">
    <source>
        <dbReference type="ARBA" id="ARBA00023136"/>
    </source>
</evidence>
<keyword evidence="4 7" id="KW-0812">Transmembrane</keyword>
<evidence type="ECO:0000256" key="5">
    <source>
        <dbReference type="ARBA" id="ARBA00022989"/>
    </source>
</evidence>
<keyword evidence="5 7" id="KW-1133">Transmembrane helix</keyword>
<dbReference type="InParanoid" id="H0WX42"/>
<keyword evidence="9" id="KW-1185">Reference proteome</keyword>
<dbReference type="GeneTree" id="ENSGT00530000064074"/>
<keyword evidence="3" id="KW-0597">Phosphoprotein</keyword>
<dbReference type="STRING" id="30611.ENSOGAP00000006999"/>
<reference evidence="8" key="2">
    <citation type="submission" date="2025-08" db="UniProtKB">
        <authorList>
            <consortium name="Ensembl"/>
        </authorList>
    </citation>
    <scope>IDENTIFICATION</scope>
</reference>
<dbReference type="Proteomes" id="UP000005225">
    <property type="component" value="Unassembled WGS sequence"/>
</dbReference>
<dbReference type="PANTHER" id="PTHR15756">
    <property type="entry name" value="LR8/HCA112"/>
    <property type="match status" value="1"/>
</dbReference>
<evidence type="ECO:0000256" key="7">
    <source>
        <dbReference type="SAM" id="Phobius"/>
    </source>
</evidence>
<dbReference type="AlphaFoldDB" id="H0WX42"/>
<name>H0WX42_OTOGA</name>
<evidence type="ECO:0000256" key="3">
    <source>
        <dbReference type="ARBA" id="ARBA00022553"/>
    </source>
</evidence>
<feature type="transmembrane region" description="Helical" evidence="7">
    <location>
        <begin position="195"/>
        <end position="216"/>
    </location>
</feature>
<proteinExistence type="inferred from homology"/>
<dbReference type="OMA" id="KQGGICW"/>
<dbReference type="Pfam" id="PF04103">
    <property type="entry name" value="CD20"/>
    <property type="match status" value="1"/>
</dbReference>
<dbReference type="PANTHER" id="PTHR15756:SF6">
    <property type="entry name" value="TRANSMEMBRANE PROTEIN 176A"/>
    <property type="match status" value="1"/>
</dbReference>
<dbReference type="Ensembl" id="ENSOGAT00000007821.2">
    <property type="protein sequence ID" value="ENSOGAP00000006999.2"/>
    <property type="gene ID" value="ENSOGAG00000007820.2"/>
</dbReference>
<sequence>VSLAMGTDQGGELALEAPQPTHIDVHIHQDSALVKLLLSGCSWLRPPASKTPGSSRLLVASWVVQIVLGVFSGVLGGILYITQYSIILGSGAAIWAGAVAVLAGAVAFIYQKQGGICWALLKTLLALAAFSTAIAAIVFGVRSLQFGYYYEYACNCKSHSWDWYTPSPSSTESPEVRLCVSYLDMLGALFTGLQVMLLSLWVLLLLASLTPLWLYCWRRFIQKEERDQKKLLGVSGT</sequence>
<keyword evidence="6 7" id="KW-0472">Membrane</keyword>
<evidence type="ECO:0000256" key="1">
    <source>
        <dbReference type="ARBA" id="ARBA00004141"/>
    </source>
</evidence>
<dbReference type="HOGENOM" id="CLU_090530_1_0_1"/>
<comment type="subcellular location">
    <subcellularLocation>
        <location evidence="1">Membrane</location>
        <topology evidence="1">Multi-pass membrane protein</topology>
    </subcellularLocation>
</comment>
<feature type="transmembrane region" description="Helical" evidence="7">
    <location>
        <begin position="117"/>
        <end position="141"/>
    </location>
</feature>
<evidence type="ECO:0000256" key="4">
    <source>
        <dbReference type="ARBA" id="ARBA00022692"/>
    </source>
</evidence>
<dbReference type="InterPro" id="IPR009281">
    <property type="entry name" value="TMEM176A/TMEM176B"/>
</dbReference>
<feature type="transmembrane region" description="Helical" evidence="7">
    <location>
        <begin position="57"/>
        <end position="81"/>
    </location>
</feature>
<dbReference type="FunCoup" id="H0WX42">
    <property type="interactions" value="1"/>
</dbReference>
<dbReference type="EMBL" id="AAQR03087245">
    <property type="status" value="NOT_ANNOTATED_CDS"/>
    <property type="molecule type" value="Genomic_DNA"/>
</dbReference>
<dbReference type="InterPro" id="IPR007237">
    <property type="entry name" value="CD20-like"/>
</dbReference>
<dbReference type="GO" id="GO:0016020">
    <property type="term" value="C:membrane"/>
    <property type="evidence" value="ECO:0007669"/>
    <property type="project" value="UniProtKB-SubCell"/>
</dbReference>
<reference evidence="8" key="3">
    <citation type="submission" date="2025-09" db="UniProtKB">
        <authorList>
            <consortium name="Ensembl"/>
        </authorList>
    </citation>
    <scope>IDENTIFICATION</scope>
</reference>